<evidence type="ECO:0000313" key="2">
    <source>
        <dbReference type="EMBL" id="CZS94549.1"/>
    </source>
</evidence>
<gene>
    <name evidence="2" type="ORF">RAG0_04498</name>
</gene>
<dbReference type="EMBL" id="FJUX01000019">
    <property type="protein sequence ID" value="CZS94549.1"/>
    <property type="molecule type" value="Genomic_DNA"/>
</dbReference>
<protein>
    <submittedName>
        <fullName evidence="2">Uncharacterized protein</fullName>
    </submittedName>
</protein>
<organism evidence="2 3">
    <name type="scientific">Rhynchosporium agropyri</name>
    <dbReference type="NCBI Taxonomy" id="914238"/>
    <lineage>
        <taxon>Eukaryota</taxon>
        <taxon>Fungi</taxon>
        <taxon>Dikarya</taxon>
        <taxon>Ascomycota</taxon>
        <taxon>Pezizomycotina</taxon>
        <taxon>Leotiomycetes</taxon>
        <taxon>Helotiales</taxon>
        <taxon>Ploettnerulaceae</taxon>
        <taxon>Rhynchosporium</taxon>
    </lineage>
</organism>
<reference evidence="3" key="1">
    <citation type="submission" date="2016-03" db="EMBL/GenBank/DDBJ databases">
        <authorList>
            <person name="Guldener U."/>
        </authorList>
    </citation>
    <scope>NUCLEOTIDE SEQUENCE [LARGE SCALE GENOMIC DNA]</scope>
    <source>
        <strain evidence="3">04CH-RAC-A.6.1</strain>
    </source>
</reference>
<name>A0A1E1K8Z7_9HELO</name>
<feature type="region of interest" description="Disordered" evidence="1">
    <location>
        <begin position="96"/>
        <end position="120"/>
    </location>
</feature>
<sequence length="120" mass="13473">MPETTRVNVESSDEPYFTSDFILMNQYVSMFKDWVQQWALSLLDSGSKHKVLLLPPNKIIVAFSWYCLWPTVAHAEIQIMVIWISRLHSPSLEFPAVSGKSPMSTAAGHENEGSTTGNNS</sequence>
<proteinExistence type="predicted"/>
<keyword evidence="3" id="KW-1185">Reference proteome</keyword>
<dbReference type="Proteomes" id="UP000178912">
    <property type="component" value="Unassembled WGS sequence"/>
</dbReference>
<evidence type="ECO:0000256" key="1">
    <source>
        <dbReference type="SAM" id="MobiDB-lite"/>
    </source>
</evidence>
<dbReference type="AlphaFoldDB" id="A0A1E1K8Z7"/>
<evidence type="ECO:0000313" key="3">
    <source>
        <dbReference type="Proteomes" id="UP000178912"/>
    </source>
</evidence>
<accession>A0A1E1K8Z7</accession>